<feature type="non-terminal residue" evidence="2">
    <location>
        <position position="1"/>
    </location>
</feature>
<name>A0A166HT78_9AGAM</name>
<keyword evidence="3" id="KW-1185">Reference proteome</keyword>
<proteinExistence type="predicted"/>
<evidence type="ECO:0000256" key="1">
    <source>
        <dbReference type="SAM" id="MobiDB-lite"/>
    </source>
</evidence>
<gene>
    <name evidence="2" type="ORF">FIBSPDRAFT_863150</name>
</gene>
<protein>
    <submittedName>
        <fullName evidence="2">Uncharacterized protein</fullName>
    </submittedName>
</protein>
<sequence>HRTPQPPRVRKTCGGKVSTFYRLPARRTTANGCVCIPCCDQLPVSTPAAAPPHANVHQPPPPCRLNTLRRLFLCTRTCTRDHVVPRQPHRPSAPHHALSPPASAPWRYVRGTSMANSTIPASRPNKERVFNHTFFSSPLHPIAAGIRGRRR</sequence>
<feature type="region of interest" description="Disordered" evidence="1">
    <location>
        <begin position="85"/>
        <end position="104"/>
    </location>
</feature>
<dbReference type="AlphaFoldDB" id="A0A166HT78"/>
<evidence type="ECO:0000313" key="3">
    <source>
        <dbReference type="Proteomes" id="UP000076532"/>
    </source>
</evidence>
<evidence type="ECO:0000313" key="2">
    <source>
        <dbReference type="EMBL" id="KZP19208.1"/>
    </source>
</evidence>
<reference evidence="2 3" key="1">
    <citation type="journal article" date="2016" name="Mol. Biol. Evol.">
        <title>Comparative Genomics of Early-Diverging Mushroom-Forming Fungi Provides Insights into the Origins of Lignocellulose Decay Capabilities.</title>
        <authorList>
            <person name="Nagy L.G."/>
            <person name="Riley R."/>
            <person name="Tritt A."/>
            <person name="Adam C."/>
            <person name="Daum C."/>
            <person name="Floudas D."/>
            <person name="Sun H."/>
            <person name="Yadav J.S."/>
            <person name="Pangilinan J."/>
            <person name="Larsson K.H."/>
            <person name="Matsuura K."/>
            <person name="Barry K."/>
            <person name="Labutti K."/>
            <person name="Kuo R."/>
            <person name="Ohm R.A."/>
            <person name="Bhattacharya S.S."/>
            <person name="Shirouzu T."/>
            <person name="Yoshinaga Y."/>
            <person name="Martin F.M."/>
            <person name="Grigoriev I.V."/>
            <person name="Hibbett D.S."/>
        </authorList>
    </citation>
    <scope>NUCLEOTIDE SEQUENCE [LARGE SCALE GENOMIC DNA]</scope>
    <source>
        <strain evidence="2 3">CBS 109695</strain>
    </source>
</reference>
<organism evidence="2 3">
    <name type="scientific">Athelia psychrophila</name>
    <dbReference type="NCBI Taxonomy" id="1759441"/>
    <lineage>
        <taxon>Eukaryota</taxon>
        <taxon>Fungi</taxon>
        <taxon>Dikarya</taxon>
        <taxon>Basidiomycota</taxon>
        <taxon>Agaricomycotina</taxon>
        <taxon>Agaricomycetes</taxon>
        <taxon>Agaricomycetidae</taxon>
        <taxon>Atheliales</taxon>
        <taxon>Atheliaceae</taxon>
        <taxon>Athelia</taxon>
    </lineage>
</organism>
<accession>A0A166HT78</accession>
<dbReference type="EMBL" id="KV417566">
    <property type="protein sequence ID" value="KZP19208.1"/>
    <property type="molecule type" value="Genomic_DNA"/>
</dbReference>
<feature type="compositionally biased region" description="Low complexity" evidence="1">
    <location>
        <begin position="94"/>
        <end position="104"/>
    </location>
</feature>
<dbReference type="Proteomes" id="UP000076532">
    <property type="component" value="Unassembled WGS sequence"/>
</dbReference>